<protein>
    <recommendedName>
        <fullName evidence="3">DUF1207 domain-containing protein</fullName>
    </recommendedName>
</protein>
<dbReference type="Proteomes" id="UP000027059">
    <property type="component" value="Chromosome"/>
</dbReference>
<evidence type="ECO:0008006" key="3">
    <source>
        <dbReference type="Google" id="ProtNLM"/>
    </source>
</evidence>
<reference evidence="1 2" key="2">
    <citation type="journal article" date="2015" name="Biomed. Res. Int.">
        <title>Effects of Arsenite Resistance on the Growth and Functional Gene Expression of Leptospirillum ferriphilum and Acidithiobacillus thiooxidans in Pure Culture and Coculture.</title>
        <authorList>
            <person name="Jiang H."/>
            <person name="Liang Y."/>
            <person name="Yin H."/>
            <person name="Xiao Y."/>
            <person name="Guo X."/>
            <person name="Xu Y."/>
            <person name="Hu Q."/>
            <person name="Liu H."/>
            <person name="Liu X."/>
        </authorList>
    </citation>
    <scope>NUCLEOTIDE SEQUENCE [LARGE SCALE GENOMIC DNA]</scope>
    <source>
        <strain evidence="1 2">YSK</strain>
    </source>
</reference>
<evidence type="ECO:0000313" key="1">
    <source>
        <dbReference type="EMBL" id="AIA30639.1"/>
    </source>
</evidence>
<dbReference type="RefSeq" id="WP_238974250.1">
    <property type="nucleotide sequence ID" value="NZ_CP007243.1"/>
</dbReference>
<dbReference type="InterPro" id="IPR009599">
    <property type="entry name" value="DUF1207"/>
</dbReference>
<reference evidence="2" key="1">
    <citation type="submission" date="2014-02" db="EMBL/GenBank/DDBJ databases">
        <title>Complete genome sequence and comparative genomic analysis of the nitrogen-fixing bacterium Leptospirillum ferriphilum YSK.</title>
        <authorList>
            <person name="Guo X."/>
            <person name="Yin H."/>
            <person name="Liang Y."/>
            <person name="Hu Q."/>
            <person name="Ma L."/>
            <person name="Xiao Y."/>
            <person name="Zhang X."/>
            <person name="Qiu G."/>
            <person name="Liu X."/>
        </authorList>
    </citation>
    <scope>NUCLEOTIDE SEQUENCE [LARGE SCALE GENOMIC DNA]</scope>
    <source>
        <strain evidence="2">YSK</strain>
    </source>
</reference>
<name>A0A059XPZ5_9BACT</name>
<dbReference type="Pfam" id="PF06727">
    <property type="entry name" value="DUF1207"/>
    <property type="match status" value="1"/>
</dbReference>
<dbReference type="KEGG" id="lfp:Y981_07365"/>
<proteinExistence type="predicted"/>
<dbReference type="EMBL" id="CP007243">
    <property type="protein sequence ID" value="AIA30639.1"/>
    <property type="molecule type" value="Genomic_DNA"/>
</dbReference>
<sequence length="297" mass="33136">MCLMILALNGKAIGSTIPANATLDQDMFSVSPSSDTEESSWRMIFLPSQDPFTPLLADPRQPTTAISLLSLTSQPFIQFNGTFGADVGIVRWEAPGGINASVQVGIMGASFSRFAIIRSSTYLEDADYVIGLPVTFRYQSFSGRIFFYHESSHTGYNYTTLMDVSKVSDFGNEILQVIPSWDILPFIRLYGGAAYRVSGFYYYPSTADSTIFIGGLEVYGPEMLPLSARSYFAFNIESRGINGFTPDEDFQVGLLFHRPRSYLQIRPAIDIYNGNSYMGDLLFEKEHYVSLGVYFDF</sequence>
<keyword evidence="2" id="KW-1185">Reference proteome</keyword>
<gene>
    <name evidence="1" type="ORF">Y981_07365</name>
</gene>
<dbReference type="HOGENOM" id="CLU_060295_0_0_0"/>
<organism evidence="1 2">
    <name type="scientific">Leptospirillum ferriphilum YSK</name>
    <dbReference type="NCBI Taxonomy" id="1441628"/>
    <lineage>
        <taxon>Bacteria</taxon>
        <taxon>Pseudomonadati</taxon>
        <taxon>Nitrospirota</taxon>
        <taxon>Nitrospiria</taxon>
        <taxon>Nitrospirales</taxon>
        <taxon>Nitrospiraceae</taxon>
        <taxon>Leptospirillum</taxon>
    </lineage>
</organism>
<dbReference type="AlphaFoldDB" id="A0A059XPZ5"/>
<evidence type="ECO:0000313" key="2">
    <source>
        <dbReference type="Proteomes" id="UP000027059"/>
    </source>
</evidence>
<accession>A0A059XPZ5</accession>